<reference evidence="1" key="1">
    <citation type="submission" date="2019-08" db="EMBL/GenBank/DDBJ databases">
        <authorList>
            <person name="Kucharzyk K."/>
            <person name="Murdoch R.W."/>
            <person name="Higgins S."/>
            <person name="Loffler F."/>
        </authorList>
    </citation>
    <scope>NUCLEOTIDE SEQUENCE</scope>
</reference>
<accession>A0A645GTI1</accession>
<dbReference type="EMBL" id="VSSQ01077180">
    <property type="protein sequence ID" value="MPN27334.1"/>
    <property type="molecule type" value="Genomic_DNA"/>
</dbReference>
<comment type="caution">
    <text evidence="1">The sequence shown here is derived from an EMBL/GenBank/DDBJ whole genome shotgun (WGS) entry which is preliminary data.</text>
</comment>
<gene>
    <name evidence="1" type="ORF">SDC9_174765</name>
</gene>
<sequence length="140" mass="15131">MGFDGAASGIAGDGGVQRAGRLHGQRKADQREIFSACINVEGRAGGLHTDIKPSFSGHKAADTHFIQRAAHAELHGIKRCRGIGHPHPLVEGRVGAGRGSARLLRHQGEAAGYRQPRHRHLLRLQAVCADDPVKLLHRFH</sequence>
<name>A0A645GTI1_9ZZZZ</name>
<organism evidence="1">
    <name type="scientific">bioreactor metagenome</name>
    <dbReference type="NCBI Taxonomy" id="1076179"/>
    <lineage>
        <taxon>unclassified sequences</taxon>
        <taxon>metagenomes</taxon>
        <taxon>ecological metagenomes</taxon>
    </lineage>
</organism>
<dbReference type="AlphaFoldDB" id="A0A645GTI1"/>
<proteinExistence type="predicted"/>
<protein>
    <submittedName>
        <fullName evidence="1">Uncharacterized protein</fullName>
    </submittedName>
</protein>
<evidence type="ECO:0000313" key="1">
    <source>
        <dbReference type="EMBL" id="MPN27334.1"/>
    </source>
</evidence>